<dbReference type="Proteomes" id="UP000249464">
    <property type="component" value="Unassembled WGS sequence"/>
</dbReference>
<feature type="compositionally biased region" description="Basic and acidic residues" evidence="1">
    <location>
        <begin position="991"/>
        <end position="1000"/>
    </location>
</feature>
<feature type="compositionally biased region" description="Polar residues" evidence="1">
    <location>
        <begin position="1026"/>
        <end position="1035"/>
    </location>
</feature>
<feature type="compositionally biased region" description="Basic and acidic residues" evidence="1">
    <location>
        <begin position="545"/>
        <end position="561"/>
    </location>
</feature>
<feature type="compositionally biased region" description="Polar residues" evidence="1">
    <location>
        <begin position="212"/>
        <end position="225"/>
    </location>
</feature>
<feature type="compositionally biased region" description="Polar residues" evidence="1">
    <location>
        <begin position="565"/>
        <end position="577"/>
    </location>
</feature>
<evidence type="ECO:0000313" key="2">
    <source>
        <dbReference type="EMBL" id="SGY12035.1"/>
    </source>
</evidence>
<proteinExistence type="predicted"/>
<reference evidence="2 3" key="1">
    <citation type="submission" date="2016-11" db="EMBL/GenBank/DDBJ databases">
        <authorList>
            <person name="Jaros S."/>
            <person name="Januszkiewicz K."/>
            <person name="Wedrychowicz H."/>
        </authorList>
    </citation>
    <scope>NUCLEOTIDE SEQUENCE [LARGE SCALE GENOMIC DNA]</scope>
</reference>
<organism evidence="2 3">
    <name type="scientific">Microbotryum silenes-dioicae</name>
    <dbReference type="NCBI Taxonomy" id="796604"/>
    <lineage>
        <taxon>Eukaryota</taxon>
        <taxon>Fungi</taxon>
        <taxon>Dikarya</taxon>
        <taxon>Basidiomycota</taxon>
        <taxon>Pucciniomycotina</taxon>
        <taxon>Microbotryomycetes</taxon>
        <taxon>Microbotryales</taxon>
        <taxon>Microbotryaceae</taxon>
        <taxon>Microbotryum</taxon>
    </lineage>
</organism>
<feature type="region of interest" description="Disordered" evidence="1">
    <location>
        <begin position="915"/>
        <end position="1049"/>
    </location>
</feature>
<sequence length="1623" mass="180422">MCCLCCGKLVKGQRSRGTCGIGELARAWRGAGWRQMAVWRVLMVNSEVSLKPLLATNVPMIFTLLVPINFTETGHCFVYLRDILEEVAELTGLALQEDSCFDYWVVDDAATSSTHSTPCLASCRYDQLAAFTAATDSSDKVLGLTGFVLDIDSLPAEATITLRVYEHIKARLPFVNITTRPQGRVDAPVPSGAPSASKHDLLVREKREASSSDRISGNLRPNTEPDSTDDKLVNSEDHANLPTYSEGRTTMTDLMLEAYPQEIVLDPWRPNGTWGDVLIVRMDPGSSGGLSHMWAFLVSSSRTDSKGRWKGRRLDANVEYSKYSKRRCMGVFVCCDQSCPGKRRPHTSLSTASRSKLFQEETPQLVTGRPKKAATRKHLAPNVERPSDELPPCPITSCNGPMRHILCSATIARGQREECPGEIYIWHSGYHLHPPPLVSRPSPQHLEELQQLRKAAPQASAAELRMGQMTAFPQDPRHRPSASEICPVFDSTRSISRYAPRVGQSKRNGALPDTLRSAIEAVANADCLAYIEIPRQRQGQPLAEQIHEPDPRKQPRNDGSRSKSKITSNSLTDSETSFGIQTPQMKARLSETIDDRLVEGNLGWPTDAHNTYFRDNWVLLATVCYSPSARRWFPILYSVSNHERSGFYRRHFAHLFQILDDANYSVEDTVNGVTFVVDYSSAQISGLRQAISDWYVARKTADVGRLNVTPNQVSQWTAEAIQIGEKAASGCAFHFIEQVRRFGVRHLSTQTERERFAMLVNTMRNAKSHASIESMAKRTIDEFPVSENWIKWWTRSAIRNVVFKELNGSAERCVATTTNAVESSHWLLIHSCGGERFGPVEGVMRLIDFAKMIDRIESHATDGYVRSSTYHEQGNVRAHIREIKSRNRVPSSYVSDANMPEPSISFAAPARLAGIGFSESPQGPSDLSKGPATPPLSESTKLPPSTSNRSRQQPKNRSRQGNGPTAQSMASKKGSTRVDYPHKRKIPDPPSDEHSSKESSDDVGLTPSIHCNSSEAIPPTDRSIKLHQTSNSKSKGSPPRSDFSGPSRRVPVVPMAVRALNEETELSQILLAQHNARNLEAPSGRKYRIPRKRLAFLLSEPESQSESKRTCTSVFDIPLSMVASKSELAPSKSARKVEIATPKPASTSTSLERTSDKLPEDSRSAPRVKFAPPKTPTSTSLGSTIVQLHADFWLRSGEDGPVVIIQGPWSDNSCWIDSTLIALLSVANGLESWLQCLDILNTHTAYVIPPLGDEMVLRLRPRYLALELWDAIREYTALARKFDMKPAANAIEAYTQLRERMISTVVGMSKERGSHFTTPFKRGSYSSPVTWLETLHSFTVDHPVLPSAVTLNDPDRTLVELHLQRAGYCTACNCIQIEVSPRRQFVVDWPLLISSLHLPSHSLETLSDVLASIVGQPLKLYTEAKNSGRRHHKRNCPGGSYVQFVSITSLPRVILININNIYPDHSLAPAELRFGVSDQMPEMVWRLRSGVYNINNSHFVPNATVGYGQEAACYHFDPIKGSLARPIGDRNAGGLVSVLFYELEEESLNFLQAFNLMLTRQWHEMWSLYHEPSDPTDIGIKVSSLPPKGTLEEGQGVWKMEDASAFFHECEIVSVGNAKKADQ</sequence>
<gene>
    <name evidence="2" type="primary">BQ5605_C011g06368</name>
    <name evidence="2" type="ORF">BQ5605_C011G06368</name>
</gene>
<keyword evidence="3" id="KW-1185">Reference proteome</keyword>
<feature type="compositionally biased region" description="Basic and acidic residues" evidence="1">
    <location>
        <begin position="1153"/>
        <end position="1164"/>
    </location>
</feature>
<feature type="compositionally biased region" description="Polar residues" evidence="1">
    <location>
        <begin position="347"/>
        <end position="365"/>
    </location>
</feature>
<name>A0A2X0NRM8_9BASI</name>
<feature type="region of interest" description="Disordered" evidence="1">
    <location>
        <begin position="1131"/>
        <end position="1178"/>
    </location>
</feature>
<feature type="region of interest" description="Disordered" evidence="1">
    <location>
        <begin position="342"/>
        <end position="388"/>
    </location>
</feature>
<feature type="region of interest" description="Disordered" evidence="1">
    <location>
        <begin position="181"/>
        <end position="246"/>
    </location>
</feature>
<dbReference type="EMBL" id="FQNC01000011">
    <property type="protein sequence ID" value="SGY12035.1"/>
    <property type="molecule type" value="Genomic_DNA"/>
</dbReference>
<evidence type="ECO:0000256" key="1">
    <source>
        <dbReference type="SAM" id="MobiDB-lite"/>
    </source>
</evidence>
<evidence type="ECO:0000313" key="3">
    <source>
        <dbReference type="Proteomes" id="UP000249464"/>
    </source>
</evidence>
<feature type="compositionally biased region" description="Polar residues" evidence="1">
    <location>
        <begin position="959"/>
        <end position="970"/>
    </location>
</feature>
<accession>A0A2X0NRM8</accession>
<feature type="region of interest" description="Disordered" evidence="1">
    <location>
        <begin position="538"/>
        <end position="577"/>
    </location>
</feature>
<protein>
    <submittedName>
        <fullName evidence="2">BQ5605_C011g06368 protein</fullName>
    </submittedName>
</protein>
<feature type="compositionally biased region" description="Basic residues" evidence="1">
    <location>
        <begin position="369"/>
        <end position="379"/>
    </location>
</feature>
<feature type="compositionally biased region" description="Basic and acidic residues" evidence="1">
    <location>
        <begin position="197"/>
        <end position="211"/>
    </location>
</feature>
<feature type="compositionally biased region" description="Polar residues" evidence="1">
    <location>
        <begin position="936"/>
        <end position="951"/>
    </location>
</feature>
<feature type="compositionally biased region" description="Basic and acidic residues" evidence="1">
    <location>
        <begin position="228"/>
        <end position="239"/>
    </location>
</feature>